<evidence type="ECO:0000313" key="2">
    <source>
        <dbReference type="EMBL" id="KAJ9171366.1"/>
    </source>
</evidence>
<evidence type="ECO:0000313" key="3">
    <source>
        <dbReference type="Proteomes" id="UP001174677"/>
    </source>
</evidence>
<proteinExistence type="predicted"/>
<feature type="region of interest" description="Disordered" evidence="1">
    <location>
        <begin position="1"/>
        <end position="70"/>
    </location>
</feature>
<dbReference type="EMBL" id="JARPOI010000009">
    <property type="protein sequence ID" value="KAJ9171366.1"/>
    <property type="molecule type" value="Genomic_DNA"/>
</dbReference>
<accession>A0ABQ9LXN3</accession>
<dbReference type="PANTHER" id="PTHR35459:SF2">
    <property type="entry name" value="T1N6.14 PROTEIN"/>
    <property type="match status" value="1"/>
</dbReference>
<feature type="compositionally biased region" description="Polar residues" evidence="1">
    <location>
        <begin position="157"/>
        <end position="168"/>
    </location>
</feature>
<evidence type="ECO:0000256" key="1">
    <source>
        <dbReference type="SAM" id="MobiDB-lite"/>
    </source>
</evidence>
<keyword evidence="3" id="KW-1185">Reference proteome</keyword>
<dbReference type="Proteomes" id="UP001174677">
    <property type="component" value="Chromosome 9"/>
</dbReference>
<organism evidence="2 3">
    <name type="scientific">Hevea brasiliensis</name>
    <name type="common">Para rubber tree</name>
    <name type="synonym">Siphonia brasiliensis</name>
    <dbReference type="NCBI Taxonomy" id="3981"/>
    <lineage>
        <taxon>Eukaryota</taxon>
        <taxon>Viridiplantae</taxon>
        <taxon>Streptophyta</taxon>
        <taxon>Embryophyta</taxon>
        <taxon>Tracheophyta</taxon>
        <taxon>Spermatophyta</taxon>
        <taxon>Magnoliopsida</taxon>
        <taxon>eudicotyledons</taxon>
        <taxon>Gunneridae</taxon>
        <taxon>Pentapetalae</taxon>
        <taxon>rosids</taxon>
        <taxon>fabids</taxon>
        <taxon>Malpighiales</taxon>
        <taxon>Euphorbiaceae</taxon>
        <taxon>Crotonoideae</taxon>
        <taxon>Micrandreae</taxon>
        <taxon>Hevea</taxon>
    </lineage>
</organism>
<comment type="caution">
    <text evidence="2">The sequence shown here is derived from an EMBL/GenBank/DDBJ whole genome shotgun (WGS) entry which is preliminary data.</text>
</comment>
<reference evidence="2" key="1">
    <citation type="journal article" date="2023" name="Plant Biotechnol. J.">
        <title>Chromosome-level wild Hevea brasiliensis genome provides new tools for genomic-assisted breeding and valuable loci to elevate rubber yield.</title>
        <authorList>
            <person name="Cheng H."/>
            <person name="Song X."/>
            <person name="Hu Y."/>
            <person name="Wu T."/>
            <person name="Yang Q."/>
            <person name="An Z."/>
            <person name="Feng S."/>
            <person name="Deng Z."/>
            <person name="Wu W."/>
            <person name="Zeng X."/>
            <person name="Tu M."/>
            <person name="Wang X."/>
            <person name="Huang H."/>
        </authorList>
    </citation>
    <scope>NUCLEOTIDE SEQUENCE</scope>
    <source>
        <strain evidence="2">MT/VB/25A 57/8</strain>
    </source>
</reference>
<protein>
    <submittedName>
        <fullName evidence="2">Uncharacterized protein</fullName>
    </submittedName>
</protein>
<feature type="region of interest" description="Disordered" evidence="1">
    <location>
        <begin position="157"/>
        <end position="186"/>
    </location>
</feature>
<sequence>MEEAISAQDPPTQDPNLDSNPVDTDPAFPSHTPPPPAPQATAAAAPPVTAAAASTPPPPPPPVTACLPPKDKKRPLEFEGYVQIQDCSYFKMRAVLKDIRPHLLQVLQTVDFRSCKGADELRERLKLLMELYKQMTAEAVATTKPKNELEGQLLSSENGAVQKPQEQLQELKPANQPQSDRLLAKPPESNEAIYLEEQSYYIGGSAFGWNFITFSGNKPVYYGKTKESFRAARVAL</sequence>
<dbReference type="PANTHER" id="PTHR35459">
    <property type="entry name" value="T1N6.14 PROTEIN"/>
    <property type="match status" value="1"/>
</dbReference>
<feature type="compositionally biased region" description="Low complexity" evidence="1">
    <location>
        <begin position="39"/>
        <end position="54"/>
    </location>
</feature>
<name>A0ABQ9LXN3_HEVBR</name>
<feature type="compositionally biased region" description="Polar residues" evidence="1">
    <location>
        <begin position="9"/>
        <end position="22"/>
    </location>
</feature>
<gene>
    <name evidence="2" type="ORF">P3X46_014749</name>
</gene>